<dbReference type="Pfam" id="PF06202">
    <property type="entry name" value="GDE_C"/>
    <property type="match status" value="1"/>
</dbReference>
<accession>A0A494X1M1</accession>
<name>A0A494X1M1_9BURK</name>
<evidence type="ECO:0000313" key="3">
    <source>
        <dbReference type="EMBL" id="RKP44220.1"/>
    </source>
</evidence>
<comment type="caution">
    <text evidence="3">The sequence shown here is derived from an EMBL/GenBank/DDBJ whole genome shotgun (WGS) entry which is preliminary data.</text>
</comment>
<dbReference type="InterPro" id="IPR032790">
    <property type="entry name" value="GDE_C"/>
</dbReference>
<dbReference type="RefSeq" id="WP_121091376.1">
    <property type="nucleotide sequence ID" value="NZ_RBZU01000021.1"/>
</dbReference>
<dbReference type="InterPro" id="IPR008928">
    <property type="entry name" value="6-hairpin_glycosidase_sf"/>
</dbReference>
<organism evidence="3 4">
    <name type="scientific">Pararobbsia silviterrae</name>
    <dbReference type="NCBI Taxonomy" id="1792498"/>
    <lineage>
        <taxon>Bacteria</taxon>
        <taxon>Pseudomonadati</taxon>
        <taxon>Pseudomonadota</taxon>
        <taxon>Betaproteobacteria</taxon>
        <taxon>Burkholderiales</taxon>
        <taxon>Burkholderiaceae</taxon>
        <taxon>Pararobbsia</taxon>
    </lineage>
</organism>
<dbReference type="InterPro" id="IPR012341">
    <property type="entry name" value="6hp_glycosidase-like_sf"/>
</dbReference>
<evidence type="ECO:0000313" key="4">
    <source>
        <dbReference type="Proteomes" id="UP000270342"/>
    </source>
</evidence>
<feature type="domain" description="Glycogen debranching enzyme bacterial and archaeal type N-terminal" evidence="2">
    <location>
        <begin position="14"/>
        <end position="248"/>
    </location>
</feature>
<dbReference type="Proteomes" id="UP000270342">
    <property type="component" value="Unassembled WGS sequence"/>
</dbReference>
<evidence type="ECO:0000259" key="1">
    <source>
        <dbReference type="Pfam" id="PF06202"/>
    </source>
</evidence>
<sequence length="666" mass="73897">MSDTMTDTIDFDAEWLEPDGEGGFASGTVGGERTRRYHALLLSATTPPTGRYALVQGIEVWVETEHERIPLSTQRYLPDVVYPDGTAHLVRFDDTPWPSWRYAIDAALDVEFELFVAKASCETVLRWRAVPAHDDAGAEPAAGMYGSRTPRAPIVLSVRLLLSGRDYHSLHHENPVFDFEEAGRGNIGWRPYNGLPEIAVASNGTYAHAPEWYRNFLYRFERERGLDASEDLASPGTLTFDLHARDAVVVLRAGAPADLDALAHANALARLERTRREAFDAPLERASDAYLVRRAAGKTLVAGFPWFTDWGRDTFIAMRGLMIATGRLDEAEAILVSWAGAVSEGMMPNRFPDDGGAPEYNAVDASLWFVIAVHDYLLTRHARAATIATLRRAVDAILDGYARGTRFRIGADADGLIRAGTSGVQLTWMDAKVDAWVVTPRIGKPVEVQALWINALRIAGAWTDAWRALEHRAYASFHQRFVDPVQGGLFDVVDEDHTPGKLDRKIRPNQIFAVGGLPYGVLGRDEAQRVVAQVEDELLTPMGLRTLSPRERAYRGRYEGGPHERDGAYHQGTVWPWLMGPFVDAWLRVHGSTGATRVEARERFLAPLRAHLRTAGLGHVSEIADGDAPHTPRGAPFQAWSLGELIRIEQWLRDAAPTHEGDDRWA</sequence>
<gene>
    <name evidence="3" type="ORF">D7S86_27790</name>
</gene>
<dbReference type="GO" id="GO:0004134">
    <property type="term" value="F:4-alpha-glucanotransferase activity"/>
    <property type="evidence" value="ECO:0007669"/>
    <property type="project" value="InterPro"/>
</dbReference>
<evidence type="ECO:0000259" key="2">
    <source>
        <dbReference type="Pfam" id="PF12439"/>
    </source>
</evidence>
<feature type="domain" description="Glycogen debranching enzyme C-terminal" evidence="1">
    <location>
        <begin position="286"/>
        <end position="647"/>
    </location>
</feature>
<reference evidence="3 4" key="1">
    <citation type="submission" date="2018-10" db="EMBL/GenBank/DDBJ databases">
        <title>Robbsia sp. DHC34, isolated from soil.</title>
        <authorList>
            <person name="Gao Z.-H."/>
            <person name="Qiu L.-H."/>
        </authorList>
    </citation>
    <scope>NUCLEOTIDE SEQUENCE [LARGE SCALE GENOMIC DNA]</scope>
    <source>
        <strain evidence="3 4">DHC34</strain>
    </source>
</reference>
<dbReference type="GO" id="GO:0005980">
    <property type="term" value="P:glycogen catabolic process"/>
    <property type="evidence" value="ECO:0007669"/>
    <property type="project" value="InterPro"/>
</dbReference>
<dbReference type="AlphaFoldDB" id="A0A494X1M1"/>
<proteinExistence type="predicted"/>
<dbReference type="SUPFAM" id="SSF48208">
    <property type="entry name" value="Six-hairpin glycosidases"/>
    <property type="match status" value="1"/>
</dbReference>
<dbReference type="PANTHER" id="PTHR10569:SF2">
    <property type="entry name" value="GLYCOGEN DEBRANCHING ENZYME"/>
    <property type="match status" value="1"/>
</dbReference>
<keyword evidence="4" id="KW-1185">Reference proteome</keyword>
<protein>
    <submittedName>
        <fullName evidence="3">Glycogen debranching protein</fullName>
    </submittedName>
</protein>
<dbReference type="InterPro" id="IPR010401">
    <property type="entry name" value="AGL/Gdb1"/>
</dbReference>
<dbReference type="EMBL" id="RBZU01000021">
    <property type="protein sequence ID" value="RKP44220.1"/>
    <property type="molecule type" value="Genomic_DNA"/>
</dbReference>
<dbReference type="Gene3D" id="1.50.10.10">
    <property type="match status" value="1"/>
</dbReference>
<dbReference type="InterPro" id="IPR024742">
    <property type="entry name" value="Glycogen_debranch_N"/>
</dbReference>
<dbReference type="OrthoDB" id="9761875at2"/>
<dbReference type="GO" id="GO:0004135">
    <property type="term" value="F:amylo-alpha-1,6-glucosidase activity"/>
    <property type="evidence" value="ECO:0007669"/>
    <property type="project" value="InterPro"/>
</dbReference>
<dbReference type="Pfam" id="PF12439">
    <property type="entry name" value="GDE_N"/>
    <property type="match status" value="1"/>
</dbReference>
<dbReference type="PANTHER" id="PTHR10569">
    <property type="entry name" value="GLYCOGEN DEBRANCHING ENZYME"/>
    <property type="match status" value="1"/>
</dbReference>